<evidence type="ECO:0000313" key="2">
    <source>
        <dbReference type="Proteomes" id="UP001163603"/>
    </source>
</evidence>
<proteinExistence type="predicted"/>
<dbReference type="EMBL" id="CM047750">
    <property type="protein sequence ID" value="KAJ0006679.1"/>
    <property type="molecule type" value="Genomic_DNA"/>
</dbReference>
<gene>
    <name evidence="1" type="ORF">Pint_30627</name>
</gene>
<name>A0ACC0WYK9_9ROSI</name>
<sequence>MICTRSHQHVTCVRSPVLNAASCARQPMPIPSGGCLVAAGMTLGFRGIARVVDRWNGSGW</sequence>
<evidence type="ECO:0000313" key="1">
    <source>
        <dbReference type="EMBL" id="KAJ0006679.1"/>
    </source>
</evidence>
<accession>A0ACC0WYK9</accession>
<keyword evidence="2" id="KW-1185">Reference proteome</keyword>
<reference evidence="2" key="1">
    <citation type="journal article" date="2023" name="G3 (Bethesda)">
        <title>Genome assembly and association tests identify interacting loci associated with vigor, precocity, and sex in interspecific pistachio rootstocks.</title>
        <authorList>
            <person name="Palmer W."/>
            <person name="Jacygrad E."/>
            <person name="Sagayaradj S."/>
            <person name="Cavanaugh K."/>
            <person name="Han R."/>
            <person name="Bertier L."/>
            <person name="Beede B."/>
            <person name="Kafkas S."/>
            <person name="Golino D."/>
            <person name="Preece J."/>
            <person name="Michelmore R."/>
        </authorList>
    </citation>
    <scope>NUCLEOTIDE SEQUENCE [LARGE SCALE GENOMIC DNA]</scope>
</reference>
<dbReference type="Proteomes" id="UP001163603">
    <property type="component" value="Chromosome 15"/>
</dbReference>
<protein>
    <submittedName>
        <fullName evidence="1">Uncharacterized protein</fullName>
    </submittedName>
</protein>
<organism evidence="1 2">
    <name type="scientific">Pistacia integerrima</name>
    <dbReference type="NCBI Taxonomy" id="434235"/>
    <lineage>
        <taxon>Eukaryota</taxon>
        <taxon>Viridiplantae</taxon>
        <taxon>Streptophyta</taxon>
        <taxon>Embryophyta</taxon>
        <taxon>Tracheophyta</taxon>
        <taxon>Spermatophyta</taxon>
        <taxon>Magnoliopsida</taxon>
        <taxon>eudicotyledons</taxon>
        <taxon>Gunneridae</taxon>
        <taxon>Pentapetalae</taxon>
        <taxon>rosids</taxon>
        <taxon>malvids</taxon>
        <taxon>Sapindales</taxon>
        <taxon>Anacardiaceae</taxon>
        <taxon>Pistacia</taxon>
    </lineage>
</organism>
<comment type="caution">
    <text evidence="1">The sequence shown here is derived from an EMBL/GenBank/DDBJ whole genome shotgun (WGS) entry which is preliminary data.</text>
</comment>